<dbReference type="KEGG" id="mmag:MMAD_53460"/>
<dbReference type="SUPFAM" id="SSF82607">
    <property type="entry name" value="YbaB-like"/>
    <property type="match status" value="1"/>
</dbReference>
<sequence>MTNDPHSRVDAVLRYAQRLQALMDEQLDKMAGESFIATDEAETVEVTLNGHHWLVDVFIEDGLLRLGADVVAERINEALDHAGARAVASLAADRERMGTTVAEMVRELREVIS</sequence>
<reference evidence="1 2" key="1">
    <citation type="journal article" date="2019" name="Emerg. Microbes Infect.">
        <title>Comprehensive subspecies identification of 175 nontuberculous mycobacteria species based on 7547 genomic profiles.</title>
        <authorList>
            <person name="Matsumoto Y."/>
            <person name="Kinjo T."/>
            <person name="Motooka D."/>
            <person name="Nabeya D."/>
            <person name="Jung N."/>
            <person name="Uechi K."/>
            <person name="Horii T."/>
            <person name="Iida T."/>
            <person name="Fujita J."/>
            <person name="Nakamura S."/>
        </authorList>
    </citation>
    <scope>NUCLEOTIDE SEQUENCE [LARGE SCALE GENOMIC DNA]</scope>
    <source>
        <strain evidence="1 2">JCM 13574</strain>
    </source>
</reference>
<accession>A0A7I7XP64</accession>
<keyword evidence="2" id="KW-1185">Reference proteome</keyword>
<evidence type="ECO:0000313" key="2">
    <source>
        <dbReference type="Proteomes" id="UP000466517"/>
    </source>
</evidence>
<dbReference type="Pfam" id="PF02575">
    <property type="entry name" value="YbaB_DNA_bd"/>
    <property type="match status" value="1"/>
</dbReference>
<organism evidence="1 2">
    <name type="scientific">Mycolicibacterium madagascariense</name>
    <dbReference type="NCBI Taxonomy" id="212765"/>
    <lineage>
        <taxon>Bacteria</taxon>
        <taxon>Bacillati</taxon>
        <taxon>Actinomycetota</taxon>
        <taxon>Actinomycetes</taxon>
        <taxon>Mycobacteriales</taxon>
        <taxon>Mycobacteriaceae</taxon>
        <taxon>Mycolicibacterium</taxon>
    </lineage>
</organism>
<gene>
    <name evidence="1" type="ORF">MMAD_53460</name>
</gene>
<dbReference type="GO" id="GO:0003677">
    <property type="term" value="F:DNA binding"/>
    <property type="evidence" value="ECO:0007669"/>
    <property type="project" value="UniProtKB-KW"/>
</dbReference>
<name>A0A7I7XP64_9MYCO</name>
<dbReference type="Gene3D" id="3.30.1310.10">
    <property type="entry name" value="Nucleoid-associated protein YbaB-like domain"/>
    <property type="match status" value="1"/>
</dbReference>
<dbReference type="EMBL" id="AP022610">
    <property type="protein sequence ID" value="BBZ31051.1"/>
    <property type="molecule type" value="Genomic_DNA"/>
</dbReference>
<dbReference type="Proteomes" id="UP000466517">
    <property type="component" value="Chromosome"/>
</dbReference>
<protein>
    <submittedName>
        <fullName evidence="1">DNA-binding protein</fullName>
    </submittedName>
</protein>
<dbReference type="AlphaFoldDB" id="A0A7I7XP64"/>
<evidence type="ECO:0000313" key="1">
    <source>
        <dbReference type="EMBL" id="BBZ31051.1"/>
    </source>
</evidence>
<dbReference type="InterPro" id="IPR004401">
    <property type="entry name" value="YbaB/EbfC"/>
</dbReference>
<proteinExistence type="predicted"/>
<dbReference type="InterPro" id="IPR036894">
    <property type="entry name" value="YbaB-like_sf"/>
</dbReference>
<dbReference type="RefSeq" id="WP_163742996.1">
    <property type="nucleotide sequence ID" value="NZ_AP022610.1"/>
</dbReference>
<keyword evidence="1" id="KW-0238">DNA-binding</keyword>